<gene>
    <name evidence="5" type="ORF">WKV53_17200</name>
</gene>
<feature type="signal peptide" evidence="3">
    <location>
        <begin position="1"/>
        <end position="32"/>
    </location>
</feature>
<evidence type="ECO:0000259" key="4">
    <source>
        <dbReference type="PROSITE" id="PS50222"/>
    </source>
</evidence>
<dbReference type="InterPro" id="IPR018247">
    <property type="entry name" value="EF_Hand_1_Ca_BS"/>
</dbReference>
<sequence>MKNCYLNTMPLRLRLPALLAFASSLACLPAHGQVDNNAIFVAADIDVSGSLSLGEFTTTLKTGIGAAAALKKFRAADRNLNGSVQLNEFLIFTGTIPAPSKAETEFEIIDDNANGSVTFEEFTDNSKPKFSIVKIRRDFLRADANADGSITLAEYLSFKSGAYDHTPISIFTLADVNEDDEIDPIEFGYSYPRGTSEAKIIARFQAKDQNDDGVLTRLEWNPGVRGRVSM</sequence>
<dbReference type="PROSITE" id="PS00018">
    <property type="entry name" value="EF_HAND_1"/>
    <property type="match status" value="2"/>
</dbReference>
<reference evidence="5 6" key="1">
    <citation type="submission" date="2024-04" db="EMBL/GenBank/DDBJ databases">
        <title>Luteolibacter sp. isolated from soil.</title>
        <authorList>
            <person name="An J."/>
        </authorList>
    </citation>
    <scope>NUCLEOTIDE SEQUENCE [LARGE SCALE GENOMIC DNA]</scope>
    <source>
        <strain evidence="5 6">Y139</strain>
    </source>
</reference>
<dbReference type="InterPro" id="IPR002048">
    <property type="entry name" value="EF_hand_dom"/>
</dbReference>
<accession>A0ABU9AXZ2</accession>
<evidence type="ECO:0000256" key="3">
    <source>
        <dbReference type="SAM" id="SignalP"/>
    </source>
</evidence>
<dbReference type="Gene3D" id="1.10.238.10">
    <property type="entry name" value="EF-hand"/>
    <property type="match status" value="2"/>
</dbReference>
<evidence type="ECO:0000313" key="5">
    <source>
        <dbReference type="EMBL" id="MEK7952250.1"/>
    </source>
</evidence>
<feature type="domain" description="EF-hand" evidence="4">
    <location>
        <begin position="195"/>
        <end position="230"/>
    </location>
</feature>
<keyword evidence="3" id="KW-0732">Signal</keyword>
<dbReference type="PROSITE" id="PS51257">
    <property type="entry name" value="PROKAR_LIPOPROTEIN"/>
    <property type="match status" value="1"/>
</dbReference>
<dbReference type="PROSITE" id="PS50222">
    <property type="entry name" value="EF_HAND_2"/>
    <property type="match status" value="1"/>
</dbReference>
<keyword evidence="1" id="KW-0479">Metal-binding</keyword>
<feature type="chain" id="PRO_5045215891" description="EF-hand domain-containing protein" evidence="3">
    <location>
        <begin position="33"/>
        <end position="230"/>
    </location>
</feature>
<protein>
    <recommendedName>
        <fullName evidence="4">EF-hand domain-containing protein</fullName>
    </recommendedName>
</protein>
<dbReference type="Pfam" id="PF13202">
    <property type="entry name" value="EF-hand_5"/>
    <property type="match status" value="2"/>
</dbReference>
<evidence type="ECO:0000256" key="2">
    <source>
        <dbReference type="ARBA" id="ARBA00022737"/>
    </source>
</evidence>
<keyword evidence="2" id="KW-0677">Repeat</keyword>
<dbReference type="EMBL" id="JBBUKT010000007">
    <property type="protein sequence ID" value="MEK7952250.1"/>
    <property type="molecule type" value="Genomic_DNA"/>
</dbReference>
<organism evidence="5 6">
    <name type="scientific">Luteolibacter soli</name>
    <dbReference type="NCBI Taxonomy" id="3135280"/>
    <lineage>
        <taxon>Bacteria</taxon>
        <taxon>Pseudomonadati</taxon>
        <taxon>Verrucomicrobiota</taxon>
        <taxon>Verrucomicrobiia</taxon>
        <taxon>Verrucomicrobiales</taxon>
        <taxon>Verrucomicrobiaceae</taxon>
        <taxon>Luteolibacter</taxon>
    </lineage>
</organism>
<evidence type="ECO:0000313" key="6">
    <source>
        <dbReference type="Proteomes" id="UP001371305"/>
    </source>
</evidence>
<keyword evidence="6" id="KW-1185">Reference proteome</keyword>
<proteinExistence type="predicted"/>
<evidence type="ECO:0000256" key="1">
    <source>
        <dbReference type="ARBA" id="ARBA00022723"/>
    </source>
</evidence>
<comment type="caution">
    <text evidence="5">The sequence shown here is derived from an EMBL/GenBank/DDBJ whole genome shotgun (WGS) entry which is preliminary data.</text>
</comment>
<dbReference type="PANTHER" id="PTHR45942">
    <property type="entry name" value="PROTEIN PHOSPATASE 3 REGULATORY SUBUNIT B ALPHA ISOFORM TYPE 1"/>
    <property type="match status" value="1"/>
</dbReference>
<dbReference type="Proteomes" id="UP001371305">
    <property type="component" value="Unassembled WGS sequence"/>
</dbReference>
<dbReference type="InterPro" id="IPR011992">
    <property type="entry name" value="EF-hand-dom_pair"/>
</dbReference>
<dbReference type="SUPFAM" id="SSF47473">
    <property type="entry name" value="EF-hand"/>
    <property type="match status" value="2"/>
</dbReference>
<name>A0ABU9AXZ2_9BACT</name>